<dbReference type="InterPro" id="IPR000933">
    <property type="entry name" value="Glyco_hydro_29"/>
</dbReference>
<dbReference type="InterPro" id="IPR017853">
    <property type="entry name" value="GH"/>
</dbReference>
<dbReference type="EC" id="3.2.1.51" evidence="3"/>
<dbReference type="Pfam" id="PF01120">
    <property type="entry name" value="Alpha_L_fucos"/>
    <property type="match status" value="1"/>
</dbReference>
<dbReference type="InterPro" id="IPR031919">
    <property type="entry name" value="Fucosidase_C"/>
</dbReference>
<dbReference type="Gene3D" id="2.60.120.1560">
    <property type="match status" value="1"/>
</dbReference>
<protein>
    <recommendedName>
        <fullName evidence="3">alpha-L-fucosidase</fullName>
        <ecNumber evidence="3">3.2.1.51</ecNumber>
    </recommendedName>
</protein>
<evidence type="ECO:0000256" key="5">
    <source>
        <dbReference type="ARBA" id="ARBA00022801"/>
    </source>
</evidence>
<dbReference type="PANTHER" id="PTHR10030:SF37">
    <property type="entry name" value="ALPHA-L-FUCOSIDASE-RELATED"/>
    <property type="match status" value="1"/>
</dbReference>
<accession>A0A4Y8AR27</accession>
<dbReference type="SMART" id="SM00812">
    <property type="entry name" value="Alpha_L_fucos"/>
    <property type="match status" value="1"/>
</dbReference>
<dbReference type="InterPro" id="IPR037524">
    <property type="entry name" value="PA14/GLEYA"/>
</dbReference>
<dbReference type="Proteomes" id="UP000298517">
    <property type="component" value="Unassembled WGS sequence"/>
</dbReference>
<feature type="chain" id="PRO_5021482016" description="alpha-L-fucosidase" evidence="7">
    <location>
        <begin position="21"/>
        <end position="599"/>
    </location>
</feature>
<dbReference type="SMART" id="SM00758">
    <property type="entry name" value="PA14"/>
    <property type="match status" value="1"/>
</dbReference>
<comment type="caution">
    <text evidence="9">The sequence shown here is derived from an EMBL/GenBank/DDBJ whole genome shotgun (WGS) entry which is preliminary data.</text>
</comment>
<dbReference type="OrthoDB" id="1095333at2"/>
<dbReference type="Gene3D" id="2.60.40.1180">
    <property type="entry name" value="Golgi alpha-mannosidase II"/>
    <property type="match status" value="1"/>
</dbReference>
<comment type="similarity">
    <text evidence="2">Belongs to the glycosyl hydrolase 29 family.</text>
</comment>
<feature type="domain" description="PA14" evidence="8">
    <location>
        <begin position="350"/>
        <end position="499"/>
    </location>
</feature>
<keyword evidence="4 7" id="KW-0732">Signal</keyword>
<organism evidence="9 10">
    <name type="scientific">Gramella jeungdoensis</name>
    <dbReference type="NCBI Taxonomy" id="708091"/>
    <lineage>
        <taxon>Bacteria</taxon>
        <taxon>Pseudomonadati</taxon>
        <taxon>Bacteroidota</taxon>
        <taxon>Flavobacteriia</taxon>
        <taxon>Flavobacteriales</taxon>
        <taxon>Flavobacteriaceae</taxon>
        <taxon>Christiangramia</taxon>
    </lineage>
</organism>
<dbReference type="PANTHER" id="PTHR10030">
    <property type="entry name" value="ALPHA-L-FUCOSIDASE"/>
    <property type="match status" value="1"/>
</dbReference>
<dbReference type="SUPFAM" id="SSF51445">
    <property type="entry name" value="(Trans)glycosidases"/>
    <property type="match status" value="1"/>
</dbReference>
<dbReference type="InterPro" id="IPR013780">
    <property type="entry name" value="Glyco_hydro_b"/>
</dbReference>
<evidence type="ECO:0000259" key="8">
    <source>
        <dbReference type="PROSITE" id="PS51820"/>
    </source>
</evidence>
<evidence type="ECO:0000313" key="9">
    <source>
        <dbReference type="EMBL" id="TEW73667.1"/>
    </source>
</evidence>
<dbReference type="InterPro" id="IPR011658">
    <property type="entry name" value="PA14_dom"/>
</dbReference>
<feature type="signal peptide" evidence="7">
    <location>
        <begin position="1"/>
        <end position="20"/>
    </location>
</feature>
<evidence type="ECO:0000256" key="3">
    <source>
        <dbReference type="ARBA" id="ARBA00012662"/>
    </source>
</evidence>
<comment type="function">
    <text evidence="1">Alpha-L-fucosidase is responsible for hydrolyzing the alpha-1,6-linked fucose joined to the reducing-end N-acetylglucosamine of the carbohydrate moieties of glycoproteins.</text>
</comment>
<dbReference type="GO" id="GO:0004560">
    <property type="term" value="F:alpha-L-fucosidase activity"/>
    <property type="evidence" value="ECO:0007669"/>
    <property type="project" value="InterPro"/>
</dbReference>
<dbReference type="EMBL" id="SNQI01000003">
    <property type="protein sequence ID" value="TEW73667.1"/>
    <property type="molecule type" value="Genomic_DNA"/>
</dbReference>
<dbReference type="GO" id="GO:0005764">
    <property type="term" value="C:lysosome"/>
    <property type="evidence" value="ECO:0007669"/>
    <property type="project" value="TreeGrafter"/>
</dbReference>
<sequence length="599" mass="68894">MKKIVLFICAVTLLNFSIKAQEKTEEELIEAINKRESPEWFNNAKLGIFVHWGLYSVPAYGGKESYAEWFLRGIQLKDSLRSNFMKKLYGEDFKYNDLTNHFKAELFNPAEWAELFENAGAKYVVLVTKHHDGYTLWPSKYNRNWNSVDTGPKRDIVGELTNAVRKTDLKMGLYYSLAEWNHPLHRWYTDPHDNIGQYVEEYMIPQFKELVSEYKPSLIFTDGEWYNTAKQWHSAELINWYYNLVGKEAIVNNRWGHGIDVGFLTPEYSAGIKVTDRPWAEVRGIGRSFGLNRNEDLAAYGTSKDLITRFVQTVANGGGMILNVGPRADGQIPMIQQERLTQLGDWLKINGSAIYGSKPFEIMEEEKLIYKERIDENINFRWVRNAPLKGIKEDNFTAEWKGFIVAPENGKYTFEVKADDEAAVFIDNKLVVNQNNTITANEAEVMGANTGASKDGVISLKKGVAYPIHIKYKEYKQNAEISLFWSAKNLTKEIVPATNFFQDKEKNTPGILGTYSSMETYLCYTQNNNNIYAISFEWPDNELVLTIPNPGNNAKVKLLGVDRNLEWKYKNGKMYINTSTIKFSELPSFDAWTFEINKN</sequence>
<evidence type="ECO:0000313" key="10">
    <source>
        <dbReference type="Proteomes" id="UP000298517"/>
    </source>
</evidence>
<dbReference type="GO" id="GO:0006004">
    <property type="term" value="P:fucose metabolic process"/>
    <property type="evidence" value="ECO:0007669"/>
    <property type="project" value="InterPro"/>
</dbReference>
<keyword evidence="10" id="KW-1185">Reference proteome</keyword>
<dbReference type="Pfam" id="PF07691">
    <property type="entry name" value="PA14"/>
    <property type="match status" value="1"/>
</dbReference>
<name>A0A4Y8AR27_9FLAO</name>
<dbReference type="Pfam" id="PF16757">
    <property type="entry name" value="Fucosidase_C"/>
    <property type="match status" value="1"/>
</dbReference>
<reference evidence="9 10" key="1">
    <citation type="journal article" date="2011" name="J. Microbiol.">
        <title>Gramella jeungdoensis sp. nov., isolated from a solar saltern in Korea.</title>
        <authorList>
            <person name="Joung Y."/>
            <person name="Kim H."/>
            <person name="Jang T."/>
            <person name="Ahn T.S."/>
            <person name="Joh K."/>
        </authorList>
    </citation>
    <scope>NUCLEOTIDE SEQUENCE [LARGE SCALE GENOMIC DNA]</scope>
    <source>
        <strain evidence="9 10">KCTC 23123</strain>
    </source>
</reference>
<dbReference type="GO" id="GO:0016139">
    <property type="term" value="P:glycoside catabolic process"/>
    <property type="evidence" value="ECO:0007669"/>
    <property type="project" value="TreeGrafter"/>
</dbReference>
<dbReference type="InterPro" id="IPR016286">
    <property type="entry name" value="FUC_metazoa-typ"/>
</dbReference>
<evidence type="ECO:0000256" key="7">
    <source>
        <dbReference type="SAM" id="SignalP"/>
    </source>
</evidence>
<keyword evidence="5" id="KW-0378">Hydrolase</keyword>
<dbReference type="AlphaFoldDB" id="A0A4Y8AR27"/>
<dbReference type="PROSITE" id="PS51820">
    <property type="entry name" value="PA14"/>
    <property type="match status" value="1"/>
</dbReference>
<evidence type="ECO:0000256" key="4">
    <source>
        <dbReference type="ARBA" id="ARBA00022729"/>
    </source>
</evidence>
<dbReference type="InterPro" id="IPR057739">
    <property type="entry name" value="Glyco_hydro_29_N"/>
</dbReference>
<evidence type="ECO:0000256" key="6">
    <source>
        <dbReference type="ARBA" id="ARBA00023295"/>
    </source>
</evidence>
<dbReference type="RefSeq" id="WP_134248068.1">
    <property type="nucleotide sequence ID" value="NZ_SNQI01000003.1"/>
</dbReference>
<proteinExistence type="inferred from homology"/>
<dbReference type="PRINTS" id="PR00741">
    <property type="entry name" value="GLHYDRLASE29"/>
</dbReference>
<evidence type="ECO:0000256" key="1">
    <source>
        <dbReference type="ARBA" id="ARBA00004071"/>
    </source>
</evidence>
<dbReference type="SUPFAM" id="SSF56988">
    <property type="entry name" value="Anthrax protective antigen"/>
    <property type="match status" value="1"/>
</dbReference>
<evidence type="ECO:0000256" key="2">
    <source>
        <dbReference type="ARBA" id="ARBA00007951"/>
    </source>
</evidence>
<gene>
    <name evidence="9" type="ORF">E2488_09275</name>
</gene>
<keyword evidence="6" id="KW-0326">Glycosidase</keyword>
<dbReference type="Gene3D" id="3.20.20.80">
    <property type="entry name" value="Glycosidases"/>
    <property type="match status" value="1"/>
</dbReference>